<gene>
    <name evidence="2" type="ORF">COT02_04740</name>
</gene>
<evidence type="ECO:0000313" key="3">
    <source>
        <dbReference type="Proteomes" id="UP000230184"/>
    </source>
</evidence>
<dbReference type="Pfam" id="PF21956">
    <property type="entry name" value="DUF6922"/>
    <property type="match status" value="1"/>
</dbReference>
<sequence length="98" mass="12059">MKVPKKLQSVLWSTDVSKLDLQKDKYYIIHQILSYGMMDEIHWALKNYSKKEIIETFKRSFKDYRRQRFYLVKDALLELNDWHPDERYYVKNTPRIIG</sequence>
<reference evidence="3" key="1">
    <citation type="submission" date="2017-09" db="EMBL/GenBank/DDBJ databases">
        <title>Depth-based differentiation of microbial function through sediment-hosted aquifers and enrichment of novel symbionts in the deep terrestrial subsurface.</title>
        <authorList>
            <person name="Probst A.J."/>
            <person name="Ladd B."/>
            <person name="Jarett J.K."/>
            <person name="Geller-Mcgrath D.E."/>
            <person name="Sieber C.M.K."/>
            <person name="Emerson J.B."/>
            <person name="Anantharaman K."/>
            <person name="Thomas B.C."/>
            <person name="Malmstrom R."/>
            <person name="Stieglmeier M."/>
            <person name="Klingl A."/>
            <person name="Woyke T."/>
            <person name="Ryan C.M."/>
            <person name="Banfield J.F."/>
        </authorList>
    </citation>
    <scope>NUCLEOTIDE SEQUENCE [LARGE SCALE GENOMIC DNA]</scope>
</reference>
<evidence type="ECO:0000313" key="2">
    <source>
        <dbReference type="EMBL" id="PIU36699.1"/>
    </source>
</evidence>
<organism evidence="2 3">
    <name type="scientific">Candidatus Roizmanbacteria bacterium CG07_land_8_20_14_0_80_34_15</name>
    <dbReference type="NCBI Taxonomy" id="1974849"/>
    <lineage>
        <taxon>Bacteria</taxon>
        <taxon>Candidatus Roizmaniibacteriota</taxon>
    </lineage>
</organism>
<dbReference type="AlphaFoldDB" id="A0A2M6YT83"/>
<dbReference type="EMBL" id="PEWY01000131">
    <property type="protein sequence ID" value="PIU36699.1"/>
    <property type="molecule type" value="Genomic_DNA"/>
</dbReference>
<comment type="caution">
    <text evidence="2">The sequence shown here is derived from an EMBL/GenBank/DDBJ whole genome shotgun (WGS) entry which is preliminary data.</text>
</comment>
<evidence type="ECO:0000259" key="1">
    <source>
        <dbReference type="Pfam" id="PF21956"/>
    </source>
</evidence>
<name>A0A2M6YT83_9BACT</name>
<accession>A0A2M6YT83</accession>
<feature type="domain" description="DUF6922" evidence="1">
    <location>
        <begin position="9"/>
        <end position="56"/>
    </location>
</feature>
<protein>
    <recommendedName>
        <fullName evidence="1">DUF6922 domain-containing protein</fullName>
    </recommendedName>
</protein>
<dbReference type="Proteomes" id="UP000230184">
    <property type="component" value="Unassembled WGS sequence"/>
</dbReference>
<dbReference type="InterPro" id="IPR053830">
    <property type="entry name" value="DUF6922"/>
</dbReference>
<proteinExistence type="predicted"/>